<dbReference type="AlphaFoldDB" id="A0A9D7SH37"/>
<reference evidence="1" key="1">
    <citation type="submission" date="2020-10" db="EMBL/GenBank/DDBJ databases">
        <title>Connecting structure to function with the recovery of over 1000 high-quality activated sludge metagenome-assembled genomes encoding full-length rRNA genes using long-read sequencing.</title>
        <authorList>
            <person name="Singleton C.M."/>
            <person name="Petriglieri F."/>
            <person name="Kristensen J.M."/>
            <person name="Kirkegaard R.H."/>
            <person name="Michaelsen T.Y."/>
            <person name="Andersen M.H."/>
            <person name="Karst S.M."/>
            <person name="Dueholm M.S."/>
            <person name="Nielsen P.H."/>
            <person name="Albertsen M."/>
        </authorList>
    </citation>
    <scope>NUCLEOTIDE SEQUENCE</scope>
    <source>
        <strain evidence="1">Skiv_18-Q3-R9-52_MAXAC.067</strain>
    </source>
</reference>
<name>A0A9D7SH37_9BACT</name>
<gene>
    <name evidence="1" type="ORF">IPP58_09495</name>
</gene>
<accession>A0A9D7SH37</accession>
<sequence length="48" mass="5454">MAAQFHSPLRSIGIENIRFAFRSILVQRLRSFLTLLGIVSGWPPSSPW</sequence>
<proteinExistence type="predicted"/>
<protein>
    <submittedName>
        <fullName evidence="1">Uncharacterized protein</fullName>
    </submittedName>
</protein>
<evidence type="ECO:0000313" key="2">
    <source>
        <dbReference type="Proteomes" id="UP000886657"/>
    </source>
</evidence>
<evidence type="ECO:0000313" key="1">
    <source>
        <dbReference type="EMBL" id="MBK9796716.1"/>
    </source>
</evidence>
<organism evidence="1 2">
    <name type="scientific">Candidatus Geothrix skivensis</name>
    <dbReference type="NCBI Taxonomy" id="2954439"/>
    <lineage>
        <taxon>Bacteria</taxon>
        <taxon>Pseudomonadati</taxon>
        <taxon>Acidobacteriota</taxon>
        <taxon>Holophagae</taxon>
        <taxon>Holophagales</taxon>
        <taxon>Holophagaceae</taxon>
        <taxon>Geothrix</taxon>
    </lineage>
</organism>
<dbReference type="Proteomes" id="UP000886657">
    <property type="component" value="Unassembled WGS sequence"/>
</dbReference>
<dbReference type="EMBL" id="JADKIO010000006">
    <property type="protein sequence ID" value="MBK9796716.1"/>
    <property type="molecule type" value="Genomic_DNA"/>
</dbReference>
<comment type="caution">
    <text evidence="1">The sequence shown here is derived from an EMBL/GenBank/DDBJ whole genome shotgun (WGS) entry which is preliminary data.</text>
</comment>